<feature type="domain" description="DOCKER" evidence="6">
    <location>
        <begin position="1583"/>
        <end position="2018"/>
    </location>
</feature>
<dbReference type="STRING" id="568069.A0A1J1J6R7"/>
<dbReference type="InterPro" id="IPR026791">
    <property type="entry name" value="DOCK"/>
</dbReference>
<comment type="similarity">
    <text evidence="3">Belongs to the DOCK family.</text>
</comment>
<evidence type="ECO:0000256" key="2">
    <source>
        <dbReference type="ARBA" id="ARBA00022658"/>
    </source>
</evidence>
<keyword evidence="1" id="KW-0597">Phosphoprotein</keyword>
<dbReference type="PANTHER" id="PTHR23317:SF76">
    <property type="entry name" value="LD20667P"/>
    <property type="match status" value="1"/>
</dbReference>
<dbReference type="PROSITE" id="PS51650">
    <property type="entry name" value="C2_DOCK"/>
    <property type="match status" value="1"/>
</dbReference>
<dbReference type="OrthoDB" id="47328at2759"/>
<feature type="domain" description="C2 DOCK-type" evidence="5">
    <location>
        <begin position="577"/>
        <end position="745"/>
    </location>
</feature>
<dbReference type="CDD" id="cd08696">
    <property type="entry name" value="C2_Dock-C"/>
    <property type="match status" value="1"/>
</dbReference>
<dbReference type="InterPro" id="IPR037808">
    <property type="entry name" value="C2_Dock-C"/>
</dbReference>
<dbReference type="Proteomes" id="UP000183832">
    <property type="component" value="Unassembled WGS sequence"/>
</dbReference>
<evidence type="ECO:0000259" key="6">
    <source>
        <dbReference type="PROSITE" id="PS51651"/>
    </source>
</evidence>
<dbReference type="Pfam" id="PF14429">
    <property type="entry name" value="DOCK-C2"/>
    <property type="match status" value="1"/>
</dbReference>
<sequence length="2036" mass="233549">MSRRSFTTKLTSFTAAEVRKAVQTDQIIATNNSFYSSSISLNDLVDSLDFEDFLQQKSQTLIVKDPLRNILEFPTNDVIIVSTPRKIRTENYVLPEEYENKSDDIPVQIYNCIRAFTKPWKYVKFACRDDVLHDKYGKKIDPLSYHHQEYEIDSCISFISSLEDSTLMNGSCSSLISSTATDKTLSCRDSWVSGFEIEEINLRSVASDPLLPILERVTVEKTEIENEDIRNKNRLQDIFSLQLHEENDKIERRLPAEVPMEHIGSRILIKFLELKFDIEIEPIFCSAAVYDCKAKKKISENFYFDMNSESIKHMLNSHVAYTDISTTSRSAAFEITHPSNDLFLVIRLEKVLQGSSQDSVEPYLKEYSNIEKSKANALYYTERLGKYRAPFGFTALYLNKIFKGDNGDVESFHSTSISSNSLDRKSSSNFDQFKKKASETVTSISRRGSLERRENQTSRQSFSPYEDFSNQIESFKPISITISSFFKQESEKMKDEDLFKFLPELKRPNGIMKKYKCIPGSIKVEVGPYNDGDVINALTPELAKVKPYCTEERNLRPMKEVLEFPLLPIFNPHYSYRNLLYISPKELNFSTRAGSARNIAVKIQIMSGEQSSDALNIIYGKSSCPQFQSEMYTIVNYHNRNPTFYDEVKVQLPPNLNQNHHILFTVFHVSCRADKAVQHATETPIGWSWIPLLIDGRLNIGEFNLPILLHEPPKSYSFITPDVNLPGTKWLDNHKPLFNVTLDSYSTVYTEDSYICKFFYVVQCLESKKIPPHIGSEMNMEKELKKSIHDLQCSDLYALVKNLQLVMDKLLEMLIHTYTIGNHVMSIHSNVFEAICLIADKLFILQQDTQASSYGRQAILSTYVQYQATILHPTAKSSSLETSVGDDEDLSADKVESSNNEVCRLLHEEIALHWVVANNTAAELSLTNSWMLFELIIKSMIEHLDFNNTLNAPRKNRFSRQFTDDVQTLVHMIATKIIGYHNSDKNLAMSLNNSLAFFIFDLFNILDRGFVFMLIKNFLKVMTTKSSAIAEVNHYKLDFLRIVCSHEHFIAMNLPFGTPFTYNNSAPCSPTLSIKSSNSQQSAISSSGPTNQEKSAFADLSVDFRQQHFLIGLMLTEIAHAFEMQNQSLHGRAIRCIKSLMTSHEVDFRYRSKEARSRISALYLPLLNIVMNAPLHNFKQEHYLLDDYQGSTNVGAINPEIFQAISGSHLYTINSDNMKQAKAQLNESHTKDLLLCFLWVIKNLENSVLLKFITCLPLQKVHRFLQILNNCIPCFEYQGRVSNNNEPTSVGQKKSQSFRKTSDLKEKLEDIIRGTGSARNELINRRKEGGNTNEKYRWRKDQFFNRPSREGSEAFGRDSFAKYEEPDAIYIAGSLATEISLIILDTLEIIIQVASTCEVHNNLLGSVLKILLHALSRNQSVHALMNLFASQRSFVNKFHNLLFDEESDNCADLCLLLLKHCGSSLSTVRSQAAGSLYCLMRQNFEFYGNNFSRVKMLITISLSSLVGGTNFDATFSEASLRRSLKTVLVYAEEENQELQETTFPEQVKDLLFNLHMILSDTVKMKEYQEDHEMLLDLMNRIAKGYQNSPDLRLTWLENMSKKHIERSNYTESAMCHIHMCALVAEYLYMLESQTYLPIGAVSFRHITPNVLSESAVSDDVLSPGDDGICMGNRFTEAGLKNLLEVAAEKFQIAGMYEAMNNVYKILIPVLEHSREFQKLAKVHGKLQEAFNRIHQLSGKRVFATYFRVGFYGPKLGDLDQNEYIYKEPPFTKLPEIFNRLQMFYEERFGSETVVIIKDSNLVDVSSLDPEKIYIQITFVEPYFEAFELRQRETHFERNFNINRFIFSTPFTKAGKAHGELHEQYKRKTILTTNSHFPSVKTRIQVIHRQQLILEPIEVAIEDIQKKTVELAAATNQEPADPKILQMVLQGCIGTTVNQGPMEMALVFLSGIADGQVEITKEQNKLRLCFKDFTKKCNDALKKNKNLISNDQRDYQKELERNYLKFTERLNPLINITRTYPLRISSNRNNNKSYLRW</sequence>
<dbReference type="InterPro" id="IPR027007">
    <property type="entry name" value="C2_DOCK-type_domain"/>
</dbReference>
<keyword evidence="2" id="KW-0344">Guanine-nucleotide releasing factor</keyword>
<dbReference type="Pfam" id="PF20422">
    <property type="entry name" value="DHR-2_Lobe_B"/>
    <property type="match status" value="1"/>
</dbReference>
<organism evidence="7 8">
    <name type="scientific">Clunio marinus</name>
    <dbReference type="NCBI Taxonomy" id="568069"/>
    <lineage>
        <taxon>Eukaryota</taxon>
        <taxon>Metazoa</taxon>
        <taxon>Ecdysozoa</taxon>
        <taxon>Arthropoda</taxon>
        <taxon>Hexapoda</taxon>
        <taxon>Insecta</taxon>
        <taxon>Pterygota</taxon>
        <taxon>Neoptera</taxon>
        <taxon>Endopterygota</taxon>
        <taxon>Diptera</taxon>
        <taxon>Nematocera</taxon>
        <taxon>Chironomoidea</taxon>
        <taxon>Chironomidae</taxon>
        <taxon>Clunio</taxon>
    </lineage>
</organism>
<dbReference type="Gene3D" id="2.60.40.150">
    <property type="entry name" value="C2 domain"/>
    <property type="match status" value="1"/>
</dbReference>
<dbReference type="InterPro" id="IPR046773">
    <property type="entry name" value="DOCKER_Lobe_C"/>
</dbReference>
<dbReference type="InterPro" id="IPR043161">
    <property type="entry name" value="DOCK_C_lobe_A"/>
</dbReference>
<evidence type="ECO:0000256" key="4">
    <source>
        <dbReference type="SAM" id="MobiDB-lite"/>
    </source>
</evidence>
<dbReference type="InterPro" id="IPR046770">
    <property type="entry name" value="DOCKER_Lobe_B"/>
</dbReference>
<accession>A0A1J1J6R7</accession>
<dbReference type="Pfam" id="PF20421">
    <property type="entry name" value="DHR-2_Lobe_C"/>
    <property type="match status" value="1"/>
</dbReference>
<proteinExistence type="inferred from homology"/>
<dbReference type="Pfam" id="PF11878">
    <property type="entry name" value="DOCK_C-D_N"/>
    <property type="match status" value="1"/>
</dbReference>
<dbReference type="PROSITE" id="PS51651">
    <property type="entry name" value="DOCKER"/>
    <property type="match status" value="1"/>
</dbReference>
<protein>
    <submittedName>
        <fullName evidence="7">CLUMA_CG020162, isoform A</fullName>
    </submittedName>
</protein>
<dbReference type="InterPro" id="IPR043162">
    <property type="entry name" value="DOCK_C_lobe_C"/>
</dbReference>
<evidence type="ECO:0000313" key="7">
    <source>
        <dbReference type="EMBL" id="CRL07174.1"/>
    </source>
</evidence>
<evidence type="ECO:0000256" key="1">
    <source>
        <dbReference type="ARBA" id="ARBA00022553"/>
    </source>
</evidence>
<dbReference type="FunFam" id="1.25.40.410:FF:000002">
    <property type="entry name" value="Dedicator of cytokinesis protein 7"/>
    <property type="match status" value="1"/>
</dbReference>
<dbReference type="PANTHER" id="PTHR23317">
    <property type="entry name" value="DEDICATOR OF CYTOKINESIS DOCK"/>
    <property type="match status" value="1"/>
</dbReference>
<dbReference type="FunFam" id="1.20.58.740:FF:000002">
    <property type="entry name" value="Dedicator of cytokinesis protein 7"/>
    <property type="match status" value="1"/>
</dbReference>
<dbReference type="EMBL" id="CVRI01000070">
    <property type="protein sequence ID" value="CRL07174.1"/>
    <property type="molecule type" value="Genomic_DNA"/>
</dbReference>
<reference evidence="7 8" key="1">
    <citation type="submission" date="2015-04" db="EMBL/GenBank/DDBJ databases">
        <authorList>
            <person name="Syromyatnikov M.Y."/>
            <person name="Popov V.N."/>
        </authorList>
    </citation>
    <scope>NUCLEOTIDE SEQUENCE [LARGE SCALE GENOMIC DNA]</scope>
</reference>
<gene>
    <name evidence="7" type="ORF">CLUMA_CG020162</name>
</gene>
<dbReference type="InterPro" id="IPR046769">
    <property type="entry name" value="DOCKER_Lobe_A"/>
</dbReference>
<evidence type="ECO:0000259" key="5">
    <source>
        <dbReference type="PROSITE" id="PS51650"/>
    </source>
</evidence>
<name>A0A1J1J6R7_9DIPT</name>
<dbReference type="InterPro" id="IPR035892">
    <property type="entry name" value="C2_domain_sf"/>
</dbReference>
<dbReference type="GO" id="GO:0007264">
    <property type="term" value="P:small GTPase-mediated signal transduction"/>
    <property type="evidence" value="ECO:0007669"/>
    <property type="project" value="InterPro"/>
</dbReference>
<dbReference type="Pfam" id="PF06920">
    <property type="entry name" value="DHR-2_Lobe_A"/>
    <property type="match status" value="1"/>
</dbReference>
<evidence type="ECO:0000256" key="3">
    <source>
        <dbReference type="PROSITE-ProRule" id="PRU00983"/>
    </source>
</evidence>
<keyword evidence="8" id="KW-1185">Reference proteome</keyword>
<feature type="region of interest" description="Disordered" evidence="4">
    <location>
        <begin position="444"/>
        <end position="465"/>
    </location>
</feature>
<dbReference type="InterPro" id="IPR021816">
    <property type="entry name" value="DOCK_C/D_N"/>
</dbReference>
<dbReference type="Gene3D" id="1.20.58.740">
    <property type="match status" value="1"/>
</dbReference>
<dbReference type="Gene3D" id="1.25.40.410">
    <property type="match status" value="1"/>
</dbReference>
<dbReference type="InterPro" id="IPR027357">
    <property type="entry name" value="DOCKER_dom"/>
</dbReference>
<evidence type="ECO:0000313" key="8">
    <source>
        <dbReference type="Proteomes" id="UP000183832"/>
    </source>
</evidence>
<dbReference type="GO" id="GO:0005085">
    <property type="term" value="F:guanyl-nucleotide exchange factor activity"/>
    <property type="evidence" value="ECO:0007669"/>
    <property type="project" value="UniProtKB-KW"/>
</dbReference>